<evidence type="ECO:0000313" key="1">
    <source>
        <dbReference type="EMBL" id="ADF51681.1"/>
    </source>
</evidence>
<dbReference type="EMBL" id="CP001650">
    <property type="protein sequence ID" value="ADF51681.1"/>
    <property type="molecule type" value="Genomic_DNA"/>
</dbReference>
<gene>
    <name evidence="1" type="ordered locus">ZPR_1345</name>
</gene>
<dbReference type="Proteomes" id="UP000001654">
    <property type="component" value="Chromosome"/>
</dbReference>
<protein>
    <recommendedName>
        <fullName evidence="3">Lipoprotein</fullName>
    </recommendedName>
</protein>
<proteinExistence type="predicted"/>
<reference evidence="1 2" key="1">
    <citation type="journal article" date="2010" name="BMC Genomics">
        <title>The complete genome of Zunongwangia profunda SM-A87 reveals its adaptation to the deep-sea environment and ecological role in sedimentary organic nitrogen degradation.</title>
        <authorList>
            <person name="Qin Q.L."/>
            <person name="Zhang X.Y."/>
            <person name="Wang X.M."/>
            <person name="Liu G.M."/>
            <person name="Chen X.L."/>
            <person name="Xie B.B."/>
            <person name="Dang H.Y."/>
            <person name="Zhou B.C."/>
            <person name="Yu J."/>
            <person name="Zhang Y.Z."/>
        </authorList>
    </citation>
    <scope>NUCLEOTIDE SEQUENCE [LARGE SCALE GENOMIC DNA]</scope>
    <source>
        <strain evidence="2">DSM 18752 / CCTCC AB 206139 / SM-A87</strain>
    </source>
</reference>
<accession>D5BJL5</accession>
<dbReference type="OrthoDB" id="946181at2"/>
<dbReference type="RefSeq" id="WP_013070833.1">
    <property type="nucleotide sequence ID" value="NC_014041.1"/>
</dbReference>
<dbReference type="PROSITE" id="PS51257">
    <property type="entry name" value="PROKAR_LIPOPROTEIN"/>
    <property type="match status" value="1"/>
</dbReference>
<dbReference type="KEGG" id="zpr:ZPR_1345"/>
<name>D5BJL5_ZUNPS</name>
<dbReference type="AlphaFoldDB" id="D5BJL5"/>
<evidence type="ECO:0008006" key="3">
    <source>
        <dbReference type="Google" id="ProtNLM"/>
    </source>
</evidence>
<evidence type="ECO:0000313" key="2">
    <source>
        <dbReference type="Proteomes" id="UP000001654"/>
    </source>
</evidence>
<sequence length="316" mass="35957">MRFKLILLCVLSGLLGCKHSKEKQIITPKMVSINPEGTYTSDQYENRDKGFDWVGIEVFSIDDTLIKVSLRSRADLKRPTCTLHCIARKLNDSVYESVETTIPVRFNFSKQEVSIYSSSRQELAYFCSGGASIQGDYRKIYEPIDTSQVDPRLYSKYIHSDGISFEITLQLLDSLKILTVIPAGLSKDNSTYTQQIDKDIVSAKALDLNNDDAPELLIVLKDFKTQESTILAFTTNQKNSMSTINFPANEFHLKKGYYSGYDTYEIESGKLVRKFPVFENGEASDYQQIITYTLKPGEAMPQFKIDSERFVKINQK</sequence>
<organism evidence="1 2">
    <name type="scientific">Zunongwangia profunda (strain DSM 18752 / CCTCC AB 206139 / SM-A87)</name>
    <name type="common">Wangia profunda</name>
    <dbReference type="NCBI Taxonomy" id="655815"/>
    <lineage>
        <taxon>Bacteria</taxon>
        <taxon>Pseudomonadati</taxon>
        <taxon>Bacteroidota</taxon>
        <taxon>Flavobacteriia</taxon>
        <taxon>Flavobacteriales</taxon>
        <taxon>Flavobacteriaceae</taxon>
        <taxon>Zunongwangia</taxon>
    </lineage>
</organism>
<dbReference type="STRING" id="655815.ZPR_1345"/>
<dbReference type="HOGENOM" id="CLU_887503_0_0_10"/>
<keyword evidence="2" id="KW-1185">Reference proteome</keyword>
<dbReference type="eggNOG" id="COG4461">
    <property type="taxonomic scope" value="Bacteria"/>
</dbReference>